<name>A0A329MQM7_9BACL</name>
<keyword evidence="1" id="KW-0175">Coiled coil</keyword>
<feature type="region of interest" description="Disordered" evidence="2">
    <location>
        <begin position="298"/>
        <end position="331"/>
    </location>
</feature>
<evidence type="ECO:0000256" key="2">
    <source>
        <dbReference type="SAM" id="MobiDB-lite"/>
    </source>
</evidence>
<feature type="region of interest" description="Disordered" evidence="2">
    <location>
        <begin position="264"/>
        <end position="286"/>
    </location>
</feature>
<keyword evidence="4" id="KW-1185">Reference proteome</keyword>
<dbReference type="Gene3D" id="1.10.287.2610">
    <property type="match status" value="1"/>
</dbReference>
<feature type="coiled-coil region" evidence="1">
    <location>
        <begin position="137"/>
        <end position="220"/>
    </location>
</feature>
<protein>
    <submittedName>
        <fullName evidence="3">Uncharacterized protein</fullName>
    </submittedName>
</protein>
<evidence type="ECO:0000313" key="3">
    <source>
        <dbReference type="EMBL" id="RAV22215.1"/>
    </source>
</evidence>
<evidence type="ECO:0000313" key="4">
    <source>
        <dbReference type="Proteomes" id="UP000250369"/>
    </source>
</evidence>
<proteinExistence type="predicted"/>
<dbReference type="RefSeq" id="WP_113029622.1">
    <property type="nucleotide sequence ID" value="NZ_QMFB01000002.1"/>
</dbReference>
<accession>A0A329MQM7</accession>
<organism evidence="3 4">
    <name type="scientific">Paenibacillus contaminans</name>
    <dbReference type="NCBI Taxonomy" id="450362"/>
    <lineage>
        <taxon>Bacteria</taxon>
        <taxon>Bacillati</taxon>
        <taxon>Bacillota</taxon>
        <taxon>Bacilli</taxon>
        <taxon>Bacillales</taxon>
        <taxon>Paenibacillaceae</taxon>
        <taxon>Paenibacillus</taxon>
    </lineage>
</organism>
<evidence type="ECO:0000256" key="1">
    <source>
        <dbReference type="SAM" id="Coils"/>
    </source>
</evidence>
<dbReference type="Proteomes" id="UP000250369">
    <property type="component" value="Unassembled WGS sequence"/>
</dbReference>
<gene>
    <name evidence="3" type="ORF">DQG23_04490</name>
</gene>
<sequence length="364" mass="41196">MKSLENYKADLAYWEQHNPDNKNKIDAIKAEIYRLVQEQQLKDEQQEREQRFVENVGGLMDKMIQSGLYEKVYGDKPAEGERIYEYEDNRKNFYMAVISLLEEDKEADRQYYEDLLNARDEKVRRLTQQGIENENHLAAELDKVTELNETINALNAEVAECEALLQKANAERDAAIEQLEREKSKHSITLDQFNRLGTVCEEKNERIAKLEADLEEAKRPKASATSDTTKDLIANLKPATKWADKAKSSYEMFLERNKDLQLIEPPAIEPVNGGDSFRTEDTATESADDQLHFAKASETVTEEQFRSGNSNHPEAPMVGTDAGTATGTSNSETMDTAANEDAGFTIEQRVAALEAHVFGYVKVA</sequence>
<dbReference type="EMBL" id="QMFB01000002">
    <property type="protein sequence ID" value="RAV22215.1"/>
    <property type="molecule type" value="Genomic_DNA"/>
</dbReference>
<comment type="caution">
    <text evidence="3">The sequence shown here is derived from an EMBL/GenBank/DDBJ whole genome shotgun (WGS) entry which is preliminary data.</text>
</comment>
<dbReference type="AlphaFoldDB" id="A0A329MQM7"/>
<reference evidence="3 4" key="1">
    <citation type="journal article" date="2009" name="Int. J. Syst. Evol. Microbiol.">
        <title>Paenibacillus contaminans sp. nov., isolated from a contaminated laboratory plate.</title>
        <authorList>
            <person name="Chou J.H."/>
            <person name="Lee J.H."/>
            <person name="Lin M.C."/>
            <person name="Chang P.S."/>
            <person name="Arun A.B."/>
            <person name="Young C.C."/>
            <person name="Chen W.M."/>
        </authorList>
    </citation>
    <scope>NUCLEOTIDE SEQUENCE [LARGE SCALE GENOMIC DNA]</scope>
    <source>
        <strain evidence="3 4">CKOBP-6</strain>
    </source>
</reference>